<name>A0A811PP52_9POAL</name>
<keyword evidence="3" id="KW-1185">Reference proteome</keyword>
<dbReference type="Proteomes" id="UP000604825">
    <property type="component" value="Unassembled WGS sequence"/>
</dbReference>
<feature type="compositionally biased region" description="Basic and acidic residues" evidence="1">
    <location>
        <begin position="115"/>
        <end position="129"/>
    </location>
</feature>
<evidence type="ECO:0000256" key="1">
    <source>
        <dbReference type="SAM" id="MobiDB-lite"/>
    </source>
</evidence>
<protein>
    <submittedName>
        <fullName evidence="2">Uncharacterized protein</fullName>
    </submittedName>
</protein>
<feature type="compositionally biased region" description="Acidic residues" evidence="1">
    <location>
        <begin position="102"/>
        <end position="114"/>
    </location>
</feature>
<proteinExistence type="predicted"/>
<organism evidence="2 3">
    <name type="scientific">Miscanthus lutarioriparius</name>
    <dbReference type="NCBI Taxonomy" id="422564"/>
    <lineage>
        <taxon>Eukaryota</taxon>
        <taxon>Viridiplantae</taxon>
        <taxon>Streptophyta</taxon>
        <taxon>Embryophyta</taxon>
        <taxon>Tracheophyta</taxon>
        <taxon>Spermatophyta</taxon>
        <taxon>Magnoliopsida</taxon>
        <taxon>Liliopsida</taxon>
        <taxon>Poales</taxon>
        <taxon>Poaceae</taxon>
        <taxon>PACMAD clade</taxon>
        <taxon>Panicoideae</taxon>
        <taxon>Andropogonodae</taxon>
        <taxon>Andropogoneae</taxon>
        <taxon>Saccharinae</taxon>
        <taxon>Miscanthus</taxon>
    </lineage>
</organism>
<dbReference type="OrthoDB" id="680707at2759"/>
<dbReference type="AlphaFoldDB" id="A0A811PP52"/>
<evidence type="ECO:0000313" key="3">
    <source>
        <dbReference type="Proteomes" id="UP000604825"/>
    </source>
</evidence>
<reference evidence="2" key="1">
    <citation type="submission" date="2020-10" db="EMBL/GenBank/DDBJ databases">
        <authorList>
            <person name="Han B."/>
            <person name="Lu T."/>
            <person name="Zhao Q."/>
            <person name="Huang X."/>
            <person name="Zhao Y."/>
        </authorList>
    </citation>
    <scope>NUCLEOTIDE SEQUENCE</scope>
</reference>
<dbReference type="EMBL" id="CAJGYO010000007">
    <property type="protein sequence ID" value="CAD6247628.1"/>
    <property type="molecule type" value="Genomic_DNA"/>
</dbReference>
<comment type="caution">
    <text evidence="2">The sequence shown here is derived from an EMBL/GenBank/DDBJ whole genome shotgun (WGS) entry which is preliminary data.</text>
</comment>
<feature type="region of interest" description="Disordered" evidence="1">
    <location>
        <begin position="97"/>
        <end position="129"/>
    </location>
</feature>
<sequence>MASTPMKMIGYKNKINYEDLVELVVEKYPPGYLEVAHIQYYDEGLKSFPEVKTDQELMSMFDKHLKRKVVIMFVVYQGHSDPYEPITEWDFGVGTHPKDNIDNDNIDNDDANEDDYLRNPEPQNEHVGVDEEAMYCDICSTQCSTGGS</sequence>
<gene>
    <name evidence="2" type="ORF">NCGR_LOCUS31811</name>
</gene>
<accession>A0A811PP52</accession>
<evidence type="ECO:0000313" key="2">
    <source>
        <dbReference type="EMBL" id="CAD6247628.1"/>
    </source>
</evidence>